<dbReference type="Pfam" id="PF00931">
    <property type="entry name" value="NB-ARC"/>
    <property type="match status" value="1"/>
</dbReference>
<dbReference type="Gene3D" id="3.40.50.300">
    <property type="entry name" value="P-loop containing nucleotide triphosphate hydrolases"/>
    <property type="match status" value="1"/>
</dbReference>
<dbReference type="InterPro" id="IPR002182">
    <property type="entry name" value="NB-ARC"/>
</dbReference>
<dbReference type="Gene3D" id="1.25.40.10">
    <property type="entry name" value="Tetratricopeptide repeat domain"/>
    <property type="match status" value="3"/>
</dbReference>
<name>A0A1L7WU90_9HELO</name>
<dbReference type="Pfam" id="PF13374">
    <property type="entry name" value="TPR_10"/>
    <property type="match status" value="6"/>
</dbReference>
<keyword evidence="3" id="KW-1185">Reference proteome</keyword>
<dbReference type="InterPro" id="IPR011990">
    <property type="entry name" value="TPR-like_helical_dom_sf"/>
</dbReference>
<dbReference type="InterPro" id="IPR053137">
    <property type="entry name" value="NLR-like"/>
</dbReference>
<feature type="domain" description="NB-ARC" evidence="1">
    <location>
        <begin position="236"/>
        <end position="388"/>
    </location>
</feature>
<evidence type="ECO:0000313" key="3">
    <source>
        <dbReference type="Proteomes" id="UP000184330"/>
    </source>
</evidence>
<organism evidence="2 3">
    <name type="scientific">Phialocephala subalpina</name>
    <dbReference type="NCBI Taxonomy" id="576137"/>
    <lineage>
        <taxon>Eukaryota</taxon>
        <taxon>Fungi</taxon>
        <taxon>Dikarya</taxon>
        <taxon>Ascomycota</taxon>
        <taxon>Pezizomycotina</taxon>
        <taxon>Leotiomycetes</taxon>
        <taxon>Helotiales</taxon>
        <taxon>Mollisiaceae</taxon>
        <taxon>Phialocephala</taxon>
        <taxon>Phialocephala fortinii species complex</taxon>
    </lineage>
</organism>
<proteinExistence type="predicted"/>
<dbReference type="PANTHER" id="PTHR46082">
    <property type="entry name" value="ATP/GTP-BINDING PROTEIN-RELATED"/>
    <property type="match status" value="1"/>
</dbReference>
<dbReference type="OrthoDB" id="3502685at2759"/>
<dbReference type="SUPFAM" id="SSF48452">
    <property type="entry name" value="TPR-like"/>
    <property type="match status" value="3"/>
</dbReference>
<dbReference type="GO" id="GO:0043531">
    <property type="term" value="F:ADP binding"/>
    <property type="evidence" value="ECO:0007669"/>
    <property type="project" value="InterPro"/>
</dbReference>
<dbReference type="Proteomes" id="UP000184330">
    <property type="component" value="Unassembled WGS sequence"/>
</dbReference>
<evidence type="ECO:0000313" key="2">
    <source>
        <dbReference type="EMBL" id="CZR56310.1"/>
    </source>
</evidence>
<dbReference type="EMBL" id="FJOG01000007">
    <property type="protein sequence ID" value="CZR56310.1"/>
    <property type="molecule type" value="Genomic_DNA"/>
</dbReference>
<protein>
    <recommendedName>
        <fullName evidence="1">NB-ARC domain-containing protein</fullName>
    </recommendedName>
</protein>
<dbReference type="Pfam" id="PF13181">
    <property type="entry name" value="TPR_8"/>
    <property type="match status" value="1"/>
</dbReference>
<sequence>MEALAAIGLASNVLGFIDTTAKLHALIKEYSSMGGAPAEVLAISKQLDLTIRAVKELDESGRARLDHEKLALQIYSEEAEGLRVFLESLKLTPDQPRERGSNSSWLKRRQATARTAEKGWKAFKALRGKEKLDKFQTSLDRILDLIKMQQQTRIEATALRVDDKTTILVQNSESIIRGLGDLQLSPNQPSIDSSAMQRKIIFMVPLARNSGFLGRDELILQLDKRLGSSPGPGPREVQTTALCGLGGIGKSQIALEYAYLRKERSPDTSTFWILASTATRFEESYKQIATEFQLPGRNDPHVDVLQLVRDWFERHYKQRWLMVVDNVDDTQIFEKIQCGKSPLEYLPKVADGSILFTSRNRDVSIDLVSDPITVEPLSPEEARKLLGDRTKRTSTDEEKDMVLAELDHLPLAITQAASYMAKRNKTVSQYLVLYQDSEKSRVKLLEHKFVDTGREARSLESVATTWLMSFQQIKSENPRAANLLFMMSLMGRQSIPSSLIVAENENIVDFEEAVGTLVAYSFVSVDDSGINYSMHRLVQIVTRAWLDDHGDRLFIESQALGFLSSRFPDGEFETWETCAQYLPHVESVLSHTPESQVNTQRLHRSELLTNLAWYFKEQGKYDLARANLEQSLKILNTAGTGESGKALRAKRKFAIIVERQGHPEEAIKLFREVLKAEETLHGPDHLETLETVDELATTLANTLFPERWVESEGLARRSLKGRRSALTDGDLKLMESLHTLGWVLYREGNPNESEDPLRECLQKRRMVLGDQHPKTTSTANDLALALINLDPPNYEEAERLLRDSANLIISSCGTDHPNSIVIHSNLCNVLRRSGKHAEAETLQADQLALSERVLGQNHPTTIWCVVSVAESLFYQKKFYMTQSFILKELEKRPDFVRQDVVSALILINLLAHVCEEHREFTEAAKNFQSVLQGRKKALGDDHPATLQTEHCFARVRLAQGMCFEAAGILRGLMPREIRVLGLEHEETVLSVRLYGLAMFSQRKFLEAESHFRQALSTREKTFGREHETTLIARDNLEAALGEQKKWAEWEKVSRDSLAIRQLLAPSDYHTLRVKSNLWFVLEQQHKAESEAIFHELLANIKALPEDFMEGPNFKKNATCEEEWYFWRLRNGSFDLETLRARKRMAAWSRTPRFTIGGAVASLDSFFKASSQVSSNDLAGEIYDEVLRNMEHTFGKECEETKSVNEEYAKHLEQRGKVHEAKRIRERLQESRI</sequence>
<reference evidence="2 3" key="1">
    <citation type="submission" date="2016-03" db="EMBL/GenBank/DDBJ databases">
        <authorList>
            <person name="Ploux O."/>
        </authorList>
    </citation>
    <scope>NUCLEOTIDE SEQUENCE [LARGE SCALE GENOMIC DNA]</scope>
    <source>
        <strain evidence="2 3">UAMH 11012</strain>
    </source>
</reference>
<dbReference type="InterPro" id="IPR027417">
    <property type="entry name" value="P-loop_NTPase"/>
</dbReference>
<dbReference type="AlphaFoldDB" id="A0A1L7WU90"/>
<gene>
    <name evidence="2" type="ORF">PAC_06198</name>
</gene>
<dbReference type="InterPro" id="IPR019734">
    <property type="entry name" value="TPR_rpt"/>
</dbReference>
<dbReference type="PANTHER" id="PTHR46082:SF6">
    <property type="entry name" value="AAA+ ATPASE DOMAIN-CONTAINING PROTEIN-RELATED"/>
    <property type="match status" value="1"/>
</dbReference>
<dbReference type="STRING" id="576137.A0A1L7WU90"/>
<dbReference type="SUPFAM" id="SSF52540">
    <property type="entry name" value="P-loop containing nucleoside triphosphate hydrolases"/>
    <property type="match status" value="1"/>
</dbReference>
<accession>A0A1L7WU90</accession>
<dbReference type="SMART" id="SM00028">
    <property type="entry name" value="TPR"/>
    <property type="match status" value="3"/>
</dbReference>
<evidence type="ECO:0000259" key="1">
    <source>
        <dbReference type="Pfam" id="PF00931"/>
    </source>
</evidence>